<accession>A0A3M3BCL8</accession>
<dbReference type="EMBL" id="RBOC01000080">
    <property type="protein sequence ID" value="RMM10481.1"/>
    <property type="molecule type" value="Genomic_DNA"/>
</dbReference>
<dbReference type="Gene3D" id="2.60.120.10">
    <property type="entry name" value="Jelly Rolls"/>
    <property type="match status" value="2"/>
</dbReference>
<feature type="domain" description="Pirin C-terminal" evidence="5">
    <location>
        <begin position="210"/>
        <end position="310"/>
    </location>
</feature>
<dbReference type="CDD" id="cd02247">
    <property type="entry name" value="cupin_pirin_C"/>
    <property type="match status" value="1"/>
</dbReference>
<feature type="binding site" evidence="2">
    <location>
        <position position="91"/>
    </location>
    <ligand>
        <name>Fe cation</name>
        <dbReference type="ChEBI" id="CHEBI:24875"/>
    </ligand>
</feature>
<dbReference type="InterPro" id="IPR008778">
    <property type="entry name" value="Pirin_C_dom"/>
</dbReference>
<proteinExistence type="inferred from homology"/>
<evidence type="ECO:0000313" key="7">
    <source>
        <dbReference type="Proteomes" id="UP000278587"/>
    </source>
</evidence>
<evidence type="ECO:0000256" key="3">
    <source>
        <dbReference type="RuleBase" id="RU003457"/>
    </source>
</evidence>
<comment type="cofactor">
    <cofactor evidence="2">
        <name>Fe cation</name>
        <dbReference type="ChEBI" id="CHEBI:24875"/>
    </cofactor>
    <text evidence="2">Binds 1 Fe cation per subunit.</text>
</comment>
<feature type="domain" description="Pirin N-terminal" evidence="4">
    <location>
        <begin position="51"/>
        <end position="151"/>
    </location>
</feature>
<dbReference type="PIRSF" id="PIRSF006232">
    <property type="entry name" value="Pirin"/>
    <property type="match status" value="1"/>
</dbReference>
<sequence length="313" mass="34831">MRISLSNSPAYHDTPYHLIRPPDKECSPFMTQFRKVLSIQAGQPASDGAGVKLTRVFGGRGVEQFDPFLMLDEFGSDVPDDYIAGFPPHPHRGFETVTYMLEGRMRHEDHMGNVGLLQGGGVQWMTAARGIIHSEMPEQEEGTMRGFQLWLNLPGKNKLSDASYQDIQPENVPHLTTETGVRVVVLAGHFDDGQVRQAGAVQRPDTEPLYFDFNMPAGSRISPLLPEGHLALLYVYEGSIELEGSEHLVGKRHLARLSDTGDLQISSAQGARVLLIAGKPLREPIVQYGPFVMNTREEIDQALRDFREDRLTA</sequence>
<name>A0A3M3BCL8_9PSED</name>
<evidence type="ECO:0000259" key="4">
    <source>
        <dbReference type="Pfam" id="PF02678"/>
    </source>
</evidence>
<feature type="binding site" evidence="2">
    <location>
        <position position="133"/>
    </location>
    <ligand>
        <name>Fe cation</name>
        <dbReference type="ChEBI" id="CHEBI:24875"/>
    </ligand>
</feature>
<evidence type="ECO:0000256" key="2">
    <source>
        <dbReference type="PIRSR" id="PIRSR006232-1"/>
    </source>
</evidence>
<protein>
    <submittedName>
        <fullName evidence="6">Pirin</fullName>
    </submittedName>
</protein>
<reference evidence="6 7" key="1">
    <citation type="submission" date="2018-08" db="EMBL/GenBank/DDBJ databases">
        <title>Recombination of ecologically and evolutionarily significant loci maintains genetic cohesion in the Pseudomonas syringae species complex.</title>
        <authorList>
            <person name="Dillon M."/>
            <person name="Thakur S."/>
            <person name="Almeida R.N.D."/>
            <person name="Weir B.S."/>
            <person name="Guttman D.S."/>
        </authorList>
    </citation>
    <scope>NUCLEOTIDE SEQUENCE [LARGE SCALE GENOMIC DNA]</scope>
    <source>
        <strain evidence="6 7">ICMP 4086</strain>
    </source>
</reference>
<dbReference type="CDD" id="cd02909">
    <property type="entry name" value="cupin_pirin_N"/>
    <property type="match status" value="1"/>
</dbReference>
<keyword evidence="2" id="KW-0479">Metal-binding</keyword>
<keyword evidence="2" id="KW-0408">Iron</keyword>
<gene>
    <name evidence="6" type="ORF">ALQ84_05339</name>
</gene>
<dbReference type="Pfam" id="PF02678">
    <property type="entry name" value="Pirin"/>
    <property type="match status" value="1"/>
</dbReference>
<dbReference type="PANTHER" id="PTHR13903">
    <property type="entry name" value="PIRIN-RELATED"/>
    <property type="match status" value="1"/>
</dbReference>
<dbReference type="InterPro" id="IPR014710">
    <property type="entry name" value="RmlC-like_jellyroll"/>
</dbReference>
<dbReference type="Proteomes" id="UP000278587">
    <property type="component" value="Unassembled WGS sequence"/>
</dbReference>
<evidence type="ECO:0000259" key="5">
    <source>
        <dbReference type="Pfam" id="PF05726"/>
    </source>
</evidence>
<feature type="binding site" evidence="2">
    <location>
        <position position="135"/>
    </location>
    <ligand>
        <name>Fe cation</name>
        <dbReference type="ChEBI" id="CHEBI:24875"/>
    </ligand>
</feature>
<feature type="binding site" evidence="2">
    <location>
        <position position="89"/>
    </location>
    <ligand>
        <name>Fe cation</name>
        <dbReference type="ChEBI" id="CHEBI:24875"/>
    </ligand>
</feature>
<comment type="caution">
    <text evidence="6">The sequence shown here is derived from an EMBL/GenBank/DDBJ whole genome shotgun (WGS) entry which is preliminary data.</text>
</comment>
<dbReference type="InterPro" id="IPR012093">
    <property type="entry name" value="Pirin"/>
</dbReference>
<dbReference type="PANTHER" id="PTHR13903:SF8">
    <property type="entry name" value="PIRIN"/>
    <property type="match status" value="1"/>
</dbReference>
<organism evidence="6 7">
    <name type="scientific">Pseudomonas caricapapayae</name>
    <dbReference type="NCBI Taxonomy" id="46678"/>
    <lineage>
        <taxon>Bacteria</taxon>
        <taxon>Pseudomonadati</taxon>
        <taxon>Pseudomonadota</taxon>
        <taxon>Gammaproteobacteria</taxon>
        <taxon>Pseudomonadales</taxon>
        <taxon>Pseudomonadaceae</taxon>
        <taxon>Pseudomonas</taxon>
    </lineage>
</organism>
<dbReference type="SUPFAM" id="SSF51182">
    <property type="entry name" value="RmlC-like cupins"/>
    <property type="match status" value="1"/>
</dbReference>
<dbReference type="Pfam" id="PF05726">
    <property type="entry name" value="Pirin_C"/>
    <property type="match status" value="1"/>
</dbReference>
<comment type="similarity">
    <text evidence="1 3">Belongs to the pirin family.</text>
</comment>
<dbReference type="InterPro" id="IPR011051">
    <property type="entry name" value="RmlC_Cupin_sf"/>
</dbReference>
<dbReference type="AlphaFoldDB" id="A0A3M3BCL8"/>
<dbReference type="InterPro" id="IPR003829">
    <property type="entry name" value="Pirin_N_dom"/>
</dbReference>
<evidence type="ECO:0000256" key="1">
    <source>
        <dbReference type="ARBA" id="ARBA00008416"/>
    </source>
</evidence>
<dbReference type="GO" id="GO:0046872">
    <property type="term" value="F:metal ion binding"/>
    <property type="evidence" value="ECO:0007669"/>
    <property type="project" value="UniProtKB-KW"/>
</dbReference>
<evidence type="ECO:0000313" key="6">
    <source>
        <dbReference type="EMBL" id="RMM10481.1"/>
    </source>
</evidence>